<keyword evidence="1" id="KW-0472">Membrane</keyword>
<dbReference type="STRING" id="156980.SAMN04489745_2851"/>
<dbReference type="EMBL" id="FNSN01000003">
    <property type="protein sequence ID" value="SEC43016.1"/>
    <property type="molecule type" value="Genomic_DNA"/>
</dbReference>
<evidence type="ECO:0000256" key="1">
    <source>
        <dbReference type="SAM" id="Phobius"/>
    </source>
</evidence>
<protein>
    <submittedName>
        <fullName evidence="2">Uncharacterized protein</fullName>
    </submittedName>
</protein>
<dbReference type="AlphaFoldDB" id="A0A1H4SFQ2"/>
<organism evidence="2 3">
    <name type="scientific">Arthrobacter woluwensis</name>
    <dbReference type="NCBI Taxonomy" id="156980"/>
    <lineage>
        <taxon>Bacteria</taxon>
        <taxon>Bacillati</taxon>
        <taxon>Actinomycetota</taxon>
        <taxon>Actinomycetes</taxon>
        <taxon>Micrococcales</taxon>
        <taxon>Micrococcaceae</taxon>
        <taxon>Arthrobacter</taxon>
    </lineage>
</organism>
<accession>A0A1H4SFQ2</accession>
<proteinExistence type="predicted"/>
<keyword evidence="3" id="KW-1185">Reference proteome</keyword>
<keyword evidence="1" id="KW-0812">Transmembrane</keyword>
<evidence type="ECO:0000313" key="3">
    <source>
        <dbReference type="Proteomes" id="UP000182652"/>
    </source>
</evidence>
<gene>
    <name evidence="2" type="ORF">SAMN04489745_2851</name>
</gene>
<evidence type="ECO:0000313" key="2">
    <source>
        <dbReference type="EMBL" id="SEC43016.1"/>
    </source>
</evidence>
<feature type="transmembrane region" description="Helical" evidence="1">
    <location>
        <begin position="20"/>
        <end position="48"/>
    </location>
</feature>
<sequence>MATMTAPRKFNWLAYVVSMGLYAASWGPLGFVNGFLLACAGLVVVVVWQRSVRRHTPDLAVVPGLTSPHRR</sequence>
<reference evidence="2 3" key="1">
    <citation type="submission" date="2016-10" db="EMBL/GenBank/DDBJ databases">
        <authorList>
            <person name="de Groot N.N."/>
        </authorList>
    </citation>
    <scope>NUCLEOTIDE SEQUENCE [LARGE SCALE GENOMIC DNA]</scope>
    <source>
        <strain evidence="2 3">DSM 10495</strain>
    </source>
</reference>
<dbReference type="Proteomes" id="UP000182652">
    <property type="component" value="Unassembled WGS sequence"/>
</dbReference>
<name>A0A1H4SFQ2_9MICC</name>
<keyword evidence="1" id="KW-1133">Transmembrane helix</keyword>